<keyword evidence="5" id="KW-0472">Membrane</keyword>
<evidence type="ECO:0000256" key="1">
    <source>
        <dbReference type="ARBA" id="ARBA00009437"/>
    </source>
</evidence>
<dbReference type="RefSeq" id="WP_121276364.1">
    <property type="nucleotide sequence ID" value="NZ_RBZV01000002.1"/>
</dbReference>
<dbReference type="Proteomes" id="UP000280434">
    <property type="component" value="Unassembled WGS sequence"/>
</dbReference>
<dbReference type="OrthoDB" id="9786526at2"/>
<dbReference type="Gene3D" id="1.10.10.10">
    <property type="entry name" value="Winged helix-like DNA-binding domain superfamily/Winged helix DNA-binding domain"/>
    <property type="match status" value="1"/>
</dbReference>
<evidence type="ECO:0000256" key="2">
    <source>
        <dbReference type="ARBA" id="ARBA00023015"/>
    </source>
</evidence>
<comment type="caution">
    <text evidence="7">The sequence shown here is derived from an EMBL/GenBank/DDBJ whole genome shotgun (WGS) entry which is preliminary data.</text>
</comment>
<gene>
    <name evidence="7" type="ORF">D7S89_05295</name>
</gene>
<evidence type="ECO:0000259" key="6">
    <source>
        <dbReference type="PROSITE" id="PS50931"/>
    </source>
</evidence>
<dbReference type="PANTHER" id="PTHR30537:SF66">
    <property type="entry name" value="IRON-REGULATED VIRULENCE REGULATORY PROTEIN IRGB"/>
    <property type="match status" value="1"/>
</dbReference>
<dbReference type="GO" id="GO:0006351">
    <property type="term" value="P:DNA-templated transcription"/>
    <property type="evidence" value="ECO:0007669"/>
    <property type="project" value="TreeGrafter"/>
</dbReference>
<dbReference type="GO" id="GO:0043565">
    <property type="term" value="F:sequence-specific DNA binding"/>
    <property type="evidence" value="ECO:0007669"/>
    <property type="project" value="TreeGrafter"/>
</dbReference>
<protein>
    <submittedName>
        <fullName evidence="7">LysR family transcriptional regulator</fullName>
    </submittedName>
</protein>
<dbReference type="AlphaFoldDB" id="A0A494XLA9"/>
<dbReference type="InterPro" id="IPR005119">
    <property type="entry name" value="LysR_subst-bd"/>
</dbReference>
<dbReference type="GO" id="GO:0003700">
    <property type="term" value="F:DNA-binding transcription factor activity"/>
    <property type="evidence" value="ECO:0007669"/>
    <property type="project" value="InterPro"/>
</dbReference>
<dbReference type="InterPro" id="IPR036388">
    <property type="entry name" value="WH-like_DNA-bd_sf"/>
</dbReference>
<dbReference type="Pfam" id="PF03466">
    <property type="entry name" value="LysR_substrate"/>
    <property type="match status" value="1"/>
</dbReference>
<reference evidence="7 8" key="1">
    <citation type="submission" date="2018-10" db="EMBL/GenBank/DDBJ databases">
        <title>Paraburkholderia sp. 7MK8-2, isolated from soil.</title>
        <authorList>
            <person name="Gao Z.-H."/>
            <person name="Qiu L.-H."/>
        </authorList>
    </citation>
    <scope>NUCLEOTIDE SEQUENCE [LARGE SCALE GENOMIC DNA]</scope>
    <source>
        <strain evidence="7 8">7MK8-2</strain>
    </source>
</reference>
<dbReference type="PANTHER" id="PTHR30537">
    <property type="entry name" value="HTH-TYPE TRANSCRIPTIONAL REGULATOR"/>
    <property type="match status" value="1"/>
</dbReference>
<dbReference type="Gene3D" id="3.40.190.290">
    <property type="match status" value="1"/>
</dbReference>
<dbReference type="FunFam" id="1.10.10.10:FF:000001">
    <property type="entry name" value="LysR family transcriptional regulator"/>
    <property type="match status" value="1"/>
</dbReference>
<dbReference type="Pfam" id="PF00126">
    <property type="entry name" value="HTH_1"/>
    <property type="match status" value="1"/>
</dbReference>
<dbReference type="InterPro" id="IPR058163">
    <property type="entry name" value="LysR-type_TF_proteobact-type"/>
</dbReference>
<dbReference type="PROSITE" id="PS50931">
    <property type="entry name" value="HTH_LYSR"/>
    <property type="match status" value="1"/>
</dbReference>
<dbReference type="CDD" id="cd08422">
    <property type="entry name" value="PBP2_CrgA_like"/>
    <property type="match status" value="1"/>
</dbReference>
<keyword evidence="8" id="KW-1185">Reference proteome</keyword>
<name>A0A494XLA9_9BURK</name>
<keyword evidence="4" id="KW-0804">Transcription</keyword>
<evidence type="ECO:0000313" key="7">
    <source>
        <dbReference type="EMBL" id="RKP50522.1"/>
    </source>
</evidence>
<keyword evidence="5" id="KW-1133">Transmembrane helix</keyword>
<keyword evidence="5" id="KW-0812">Transmembrane</keyword>
<evidence type="ECO:0000313" key="8">
    <source>
        <dbReference type="Proteomes" id="UP000280434"/>
    </source>
</evidence>
<dbReference type="SUPFAM" id="SSF46785">
    <property type="entry name" value="Winged helix' DNA-binding domain"/>
    <property type="match status" value="1"/>
</dbReference>
<feature type="transmembrane region" description="Helical" evidence="5">
    <location>
        <begin position="12"/>
        <end position="33"/>
    </location>
</feature>
<evidence type="ECO:0000256" key="3">
    <source>
        <dbReference type="ARBA" id="ARBA00023125"/>
    </source>
</evidence>
<comment type="similarity">
    <text evidence="1">Belongs to the LysR transcriptional regulatory family.</text>
</comment>
<keyword evidence="2" id="KW-0805">Transcription regulation</keyword>
<organism evidence="7 8">
    <name type="scientific">Trinickia fusca</name>
    <dbReference type="NCBI Taxonomy" id="2419777"/>
    <lineage>
        <taxon>Bacteria</taxon>
        <taxon>Pseudomonadati</taxon>
        <taxon>Pseudomonadota</taxon>
        <taxon>Betaproteobacteria</taxon>
        <taxon>Burkholderiales</taxon>
        <taxon>Burkholderiaceae</taxon>
        <taxon>Trinickia</taxon>
    </lineage>
</organism>
<accession>A0A494XLA9</accession>
<dbReference type="InterPro" id="IPR000847">
    <property type="entry name" value="LysR_HTH_N"/>
</dbReference>
<feature type="domain" description="HTH lysR-type" evidence="6">
    <location>
        <begin position="7"/>
        <end position="64"/>
    </location>
</feature>
<dbReference type="InterPro" id="IPR036390">
    <property type="entry name" value="WH_DNA-bd_sf"/>
</dbReference>
<proteinExistence type="inferred from homology"/>
<dbReference type="SUPFAM" id="SSF53850">
    <property type="entry name" value="Periplasmic binding protein-like II"/>
    <property type="match status" value="1"/>
</dbReference>
<evidence type="ECO:0000256" key="5">
    <source>
        <dbReference type="SAM" id="Phobius"/>
    </source>
</evidence>
<dbReference type="EMBL" id="RBZV01000002">
    <property type="protein sequence ID" value="RKP50522.1"/>
    <property type="molecule type" value="Genomic_DNA"/>
</dbReference>
<sequence>MSNLHEVNLNRLVVFVTVVETGSLTAAALRLGLAKTMVSTHMQRLEAEVGASLLVRTTRRLSLTDAGEAFYEASRRIVRDAEEAIEAAGQDTVEPRGTLRVTASVVYGATVVAPVAVALRKRYPALKIDLLVGDHLSDLVNEGIDVAVRIGRRLADSSYQAVRIGGFADWLVAHPGVFGGRGAPKTLDALVDYPFMSLSALQQPLTWTFEHRDGGKQTVRFESSMSANSAYALWMAALAGGGLAVLPDFIVAADVAAGRLVRVLPEYSLPSGGIHALFPASRHRPRKIRVFVEALKQHVDDVWGESVRAT</sequence>
<keyword evidence="3" id="KW-0238">DNA-binding</keyword>
<evidence type="ECO:0000256" key="4">
    <source>
        <dbReference type="ARBA" id="ARBA00023163"/>
    </source>
</evidence>